<dbReference type="EMBL" id="KN846960">
    <property type="protein sequence ID" value="KIW65958.1"/>
    <property type="molecule type" value="Genomic_DNA"/>
</dbReference>
<protein>
    <submittedName>
        <fullName evidence="7">Uncharacterized protein</fullName>
    </submittedName>
</protein>
<dbReference type="PANTHER" id="PTHR43712:SF1">
    <property type="entry name" value="HYPOTHETICAL O-METHYLTRANSFERASE (EUROFUNG)-RELATED"/>
    <property type="match status" value="1"/>
</dbReference>
<dbReference type="SUPFAM" id="SSF53335">
    <property type="entry name" value="S-adenosyl-L-methionine-dependent methyltransferases"/>
    <property type="match status" value="1"/>
</dbReference>
<dbReference type="InterPro" id="IPR016461">
    <property type="entry name" value="COMT-like"/>
</dbReference>
<keyword evidence="1" id="KW-0489">Methyltransferase</keyword>
<dbReference type="HOGENOM" id="CLU_005533_5_0_1"/>
<dbReference type="GO" id="GO:0008171">
    <property type="term" value="F:O-methyltransferase activity"/>
    <property type="evidence" value="ECO:0007669"/>
    <property type="project" value="InterPro"/>
</dbReference>
<evidence type="ECO:0000256" key="3">
    <source>
        <dbReference type="ARBA" id="ARBA00022691"/>
    </source>
</evidence>
<evidence type="ECO:0000259" key="5">
    <source>
        <dbReference type="Pfam" id="PF00891"/>
    </source>
</evidence>
<dbReference type="InterPro" id="IPR001077">
    <property type="entry name" value="COMT_C"/>
</dbReference>
<dbReference type="InterPro" id="IPR012967">
    <property type="entry name" value="COMT_dimerisation"/>
</dbReference>
<evidence type="ECO:0000256" key="1">
    <source>
        <dbReference type="ARBA" id="ARBA00022603"/>
    </source>
</evidence>
<sequence>MSSMSGSFIATRMQAIAAQIHSLASEADEGGRYEVLKALGELQRQLESPKDTFIRLYNLHLQLTVIYVGVETNVFQELANGGSQALTANELVKASGAAPELLERLLRYLASTGYITNPTANHYGANKLTHVLASPIARAGVIHAFDTCGPAIQAFPSFLVEHKYQEISSNTDTPFQKGHNTNLSAFAWLQGEPKLFNALQQVMTAMQSNEWLEGLDILDQSVESAAPSDPESEVPFFVDIGGGHGHQCIQLLQKHPRLQNRIVLQDLPDAIDRLPSPLPQGIRAIPHDFFTPQPAATRGATFFYLRRILHDWPDEDCLKILKFLRDAMSSTPGKSKILIDEVVLPDVDAPWQAVMQDVSMGILFGGKERTRTQWEGLVAKAGLKISEVKVYSVSSCAGVVVLDKA</sequence>
<organism evidence="7 8">
    <name type="scientific">Phialophora macrospora</name>
    <dbReference type="NCBI Taxonomy" id="1851006"/>
    <lineage>
        <taxon>Eukaryota</taxon>
        <taxon>Fungi</taxon>
        <taxon>Dikarya</taxon>
        <taxon>Ascomycota</taxon>
        <taxon>Pezizomycotina</taxon>
        <taxon>Eurotiomycetes</taxon>
        <taxon>Chaetothyriomycetidae</taxon>
        <taxon>Chaetothyriales</taxon>
        <taxon>Herpotrichiellaceae</taxon>
        <taxon>Phialophora</taxon>
    </lineage>
</organism>
<dbReference type="PROSITE" id="PS51683">
    <property type="entry name" value="SAM_OMT_II"/>
    <property type="match status" value="1"/>
</dbReference>
<feature type="domain" description="O-methyltransferase C-terminal" evidence="5">
    <location>
        <begin position="200"/>
        <end position="383"/>
    </location>
</feature>
<dbReference type="GO" id="GO:0032259">
    <property type="term" value="P:methylation"/>
    <property type="evidence" value="ECO:0007669"/>
    <property type="project" value="UniProtKB-KW"/>
</dbReference>
<dbReference type="Pfam" id="PF00891">
    <property type="entry name" value="Methyltransf_2"/>
    <property type="match status" value="1"/>
</dbReference>
<evidence type="ECO:0000256" key="4">
    <source>
        <dbReference type="PIRSR" id="PIRSR005739-1"/>
    </source>
</evidence>
<evidence type="ECO:0000256" key="2">
    <source>
        <dbReference type="ARBA" id="ARBA00022679"/>
    </source>
</evidence>
<dbReference type="Gene3D" id="3.40.50.150">
    <property type="entry name" value="Vaccinia Virus protein VP39"/>
    <property type="match status" value="1"/>
</dbReference>
<dbReference type="PANTHER" id="PTHR43712">
    <property type="entry name" value="PUTATIVE (AFU_ORTHOLOGUE AFUA_4G14580)-RELATED"/>
    <property type="match status" value="1"/>
</dbReference>
<dbReference type="Proteomes" id="UP000054266">
    <property type="component" value="Unassembled WGS sequence"/>
</dbReference>
<dbReference type="AlphaFoldDB" id="A0A0D2FD51"/>
<dbReference type="InterPro" id="IPR036390">
    <property type="entry name" value="WH_DNA-bd_sf"/>
</dbReference>
<dbReference type="InterPro" id="IPR029063">
    <property type="entry name" value="SAM-dependent_MTases_sf"/>
</dbReference>
<reference evidence="7 8" key="1">
    <citation type="submission" date="2015-01" db="EMBL/GenBank/DDBJ databases">
        <title>The Genome Sequence of Capronia semiimmersa CBS27337.</title>
        <authorList>
            <consortium name="The Broad Institute Genomics Platform"/>
            <person name="Cuomo C."/>
            <person name="de Hoog S."/>
            <person name="Gorbushina A."/>
            <person name="Stielow B."/>
            <person name="Teixiera M."/>
            <person name="Abouelleil A."/>
            <person name="Chapman S.B."/>
            <person name="Priest M."/>
            <person name="Young S.K."/>
            <person name="Wortman J."/>
            <person name="Nusbaum C."/>
            <person name="Birren B."/>
        </authorList>
    </citation>
    <scope>NUCLEOTIDE SEQUENCE [LARGE SCALE GENOMIC DNA]</scope>
    <source>
        <strain evidence="7 8">CBS 27337</strain>
    </source>
</reference>
<keyword evidence="2" id="KW-0808">Transferase</keyword>
<feature type="active site" description="Proton acceptor" evidence="4">
    <location>
        <position position="310"/>
    </location>
</feature>
<dbReference type="GO" id="GO:0046983">
    <property type="term" value="F:protein dimerization activity"/>
    <property type="evidence" value="ECO:0007669"/>
    <property type="project" value="InterPro"/>
</dbReference>
<feature type="domain" description="O-methyltransferase dimerisation" evidence="6">
    <location>
        <begin position="63"/>
        <end position="131"/>
    </location>
</feature>
<evidence type="ECO:0000313" key="7">
    <source>
        <dbReference type="EMBL" id="KIW65958.1"/>
    </source>
</evidence>
<gene>
    <name evidence="7" type="ORF">PV04_08171</name>
</gene>
<proteinExistence type="predicted"/>
<keyword evidence="3" id="KW-0949">S-adenosyl-L-methionine</keyword>
<keyword evidence="8" id="KW-1185">Reference proteome</keyword>
<evidence type="ECO:0000259" key="6">
    <source>
        <dbReference type="Pfam" id="PF08100"/>
    </source>
</evidence>
<dbReference type="SUPFAM" id="SSF46785">
    <property type="entry name" value="Winged helix' DNA-binding domain"/>
    <property type="match status" value="1"/>
</dbReference>
<evidence type="ECO:0000313" key="8">
    <source>
        <dbReference type="Proteomes" id="UP000054266"/>
    </source>
</evidence>
<accession>A0A0D2FD51</accession>
<dbReference type="InterPro" id="IPR036388">
    <property type="entry name" value="WH-like_DNA-bd_sf"/>
</dbReference>
<dbReference type="PIRSF" id="PIRSF005739">
    <property type="entry name" value="O-mtase"/>
    <property type="match status" value="1"/>
</dbReference>
<dbReference type="Gene3D" id="1.10.10.10">
    <property type="entry name" value="Winged helix-like DNA-binding domain superfamily/Winged helix DNA-binding domain"/>
    <property type="match status" value="1"/>
</dbReference>
<name>A0A0D2FD51_9EURO</name>
<dbReference type="Pfam" id="PF08100">
    <property type="entry name" value="Dimerisation"/>
    <property type="match status" value="1"/>
</dbReference>